<dbReference type="GO" id="GO:1990281">
    <property type="term" value="C:efflux pump complex"/>
    <property type="evidence" value="ECO:0007669"/>
    <property type="project" value="TreeGrafter"/>
</dbReference>
<dbReference type="Gene3D" id="2.40.30.170">
    <property type="match status" value="1"/>
</dbReference>
<dbReference type="Gene3D" id="1.10.287.470">
    <property type="entry name" value="Helix hairpin bin"/>
    <property type="match status" value="1"/>
</dbReference>
<gene>
    <name evidence="3" type="ORF">H2LOC_014540</name>
</gene>
<dbReference type="KEGG" id="mhey:H2LOC_014540"/>
<sequence>MPQGFKVPVEVCARVILLAFGLAGELALAGEIPVRMETADDLKAVVATVEPVHLLALRARIGGTVSSLKIKEGDRVSSGEEIAKVTDEKLFLQTQALDQRIRSQQAQRDKAKADFDRAKDLLSRGVTTKVLFDQAKTALDVAERTLAAMKNDRGVIEQQAVEGGVIASADGRVLTVPAAVGRVVMPGETIATVAEDRYILRLELPERHAKFVRAGDKVQIGGRGVEEDAGGQRASGRVRIVYPEIKGGRVIADVEVEGLGDYFVGERTRVYVPTGKRNTIFIPREAVYRRAGVDFVRLANNGEVAVQTGELRGKQIEILSGLKEGDVAVSP</sequence>
<dbReference type="GO" id="GO:0015562">
    <property type="term" value="F:efflux transmembrane transporter activity"/>
    <property type="evidence" value="ECO:0007669"/>
    <property type="project" value="TreeGrafter"/>
</dbReference>
<reference evidence="3 4" key="1">
    <citation type="submission" date="2019-11" db="EMBL/GenBank/DDBJ databases">
        <title>The genome sequence of Methylocystis heyeri.</title>
        <authorList>
            <person name="Oshkin I.Y."/>
            <person name="Miroshnikov K."/>
            <person name="Dedysh S.N."/>
        </authorList>
    </citation>
    <scope>NUCLEOTIDE SEQUENCE [LARGE SCALE GENOMIC DNA]</scope>
    <source>
        <strain evidence="3 4">H2</strain>
    </source>
</reference>
<dbReference type="Gene3D" id="2.40.420.20">
    <property type="match status" value="1"/>
</dbReference>
<keyword evidence="4" id="KW-1185">Reference proteome</keyword>
<dbReference type="PANTHER" id="PTHR30469:SF15">
    <property type="entry name" value="HLYD FAMILY OF SECRETION PROTEINS"/>
    <property type="match status" value="1"/>
</dbReference>
<protein>
    <submittedName>
        <fullName evidence="3">Efflux RND transporter periplasmic adaptor subunit</fullName>
    </submittedName>
</protein>
<feature type="coiled-coil region" evidence="2">
    <location>
        <begin position="94"/>
        <end position="159"/>
    </location>
</feature>
<dbReference type="Proteomes" id="UP000309061">
    <property type="component" value="Chromosome"/>
</dbReference>
<dbReference type="AlphaFoldDB" id="A0A6B8KIU4"/>
<dbReference type="OrthoDB" id="7914255at2"/>
<dbReference type="NCBIfam" id="TIGR01730">
    <property type="entry name" value="RND_mfp"/>
    <property type="match status" value="1"/>
</dbReference>
<proteinExistence type="inferred from homology"/>
<dbReference type="PANTHER" id="PTHR30469">
    <property type="entry name" value="MULTIDRUG RESISTANCE PROTEIN MDTA"/>
    <property type="match status" value="1"/>
</dbReference>
<organism evidence="3 4">
    <name type="scientific">Methylocystis heyeri</name>
    <dbReference type="NCBI Taxonomy" id="391905"/>
    <lineage>
        <taxon>Bacteria</taxon>
        <taxon>Pseudomonadati</taxon>
        <taxon>Pseudomonadota</taxon>
        <taxon>Alphaproteobacteria</taxon>
        <taxon>Hyphomicrobiales</taxon>
        <taxon>Methylocystaceae</taxon>
        <taxon>Methylocystis</taxon>
    </lineage>
</organism>
<dbReference type="RefSeq" id="WP_136497705.1">
    <property type="nucleotide sequence ID" value="NZ_CP046052.1"/>
</dbReference>
<dbReference type="InterPro" id="IPR006143">
    <property type="entry name" value="RND_pump_MFP"/>
</dbReference>
<evidence type="ECO:0000256" key="2">
    <source>
        <dbReference type="SAM" id="Coils"/>
    </source>
</evidence>
<dbReference type="Gene3D" id="2.40.50.100">
    <property type="match status" value="1"/>
</dbReference>
<dbReference type="SUPFAM" id="SSF111369">
    <property type="entry name" value="HlyD-like secretion proteins"/>
    <property type="match status" value="1"/>
</dbReference>
<evidence type="ECO:0000313" key="4">
    <source>
        <dbReference type="Proteomes" id="UP000309061"/>
    </source>
</evidence>
<name>A0A6B8KIU4_9HYPH</name>
<comment type="similarity">
    <text evidence="1">Belongs to the membrane fusion protein (MFP) (TC 8.A.1) family.</text>
</comment>
<accession>A0A6B8KIU4</accession>
<dbReference type="EMBL" id="CP046052">
    <property type="protein sequence ID" value="QGM46815.1"/>
    <property type="molecule type" value="Genomic_DNA"/>
</dbReference>
<evidence type="ECO:0000313" key="3">
    <source>
        <dbReference type="EMBL" id="QGM46815.1"/>
    </source>
</evidence>
<evidence type="ECO:0000256" key="1">
    <source>
        <dbReference type="ARBA" id="ARBA00009477"/>
    </source>
</evidence>
<keyword evidence="2" id="KW-0175">Coiled coil</keyword>